<proteinExistence type="predicted"/>
<dbReference type="PROSITE" id="PS51257">
    <property type="entry name" value="PROKAR_LIPOPROTEIN"/>
    <property type="match status" value="1"/>
</dbReference>
<keyword evidence="2" id="KW-1185">Reference proteome</keyword>
<dbReference type="EMBL" id="SRLH01000001">
    <property type="protein sequence ID" value="TGD59894.1"/>
    <property type="molecule type" value="Genomic_DNA"/>
</dbReference>
<sequence length="164" mass="19296">MRNRIGSILFGLFLLSCTGQKKAVDNPMGDEKLAIITNPKYTKYILGKTYEMWKPEGSDLKKADGILSRAINDNQFYFLKTKELSELKKNYLQYLCYIDEKGEKIIYINSMCKLFTDYDKNNKPKVFDWKHEMVLTDDGGYCYWYIKVNLDTNTYYELMINGFS</sequence>
<evidence type="ECO:0000313" key="2">
    <source>
        <dbReference type="Proteomes" id="UP000297407"/>
    </source>
</evidence>
<reference evidence="1 2" key="1">
    <citation type="submission" date="2019-04" db="EMBL/GenBank/DDBJ databases">
        <title>Flavobacterium sp. strain DS2-A Genome sequencing and assembly.</title>
        <authorList>
            <person name="Kim I."/>
        </authorList>
    </citation>
    <scope>NUCLEOTIDE SEQUENCE [LARGE SCALE GENOMIC DNA]</scope>
    <source>
        <strain evidence="1 2">DS2-A</strain>
    </source>
</reference>
<protein>
    <recommendedName>
        <fullName evidence="3">Lipoprotein</fullName>
    </recommendedName>
</protein>
<dbReference type="RefSeq" id="WP_135525100.1">
    <property type="nucleotide sequence ID" value="NZ_SRLH01000001.1"/>
</dbReference>
<dbReference type="AlphaFoldDB" id="A0A4Z0LDF6"/>
<name>A0A4Z0LDF6_9FLAO</name>
<dbReference type="Proteomes" id="UP000297407">
    <property type="component" value="Unassembled WGS sequence"/>
</dbReference>
<comment type="caution">
    <text evidence="1">The sequence shown here is derived from an EMBL/GenBank/DDBJ whole genome shotgun (WGS) entry which is preliminary data.</text>
</comment>
<dbReference type="OrthoDB" id="4301792at2"/>
<organism evidence="1 2">
    <name type="scientific">Flavobacterium humi</name>
    <dbReference type="NCBI Taxonomy" id="2562683"/>
    <lineage>
        <taxon>Bacteria</taxon>
        <taxon>Pseudomonadati</taxon>
        <taxon>Bacteroidota</taxon>
        <taxon>Flavobacteriia</taxon>
        <taxon>Flavobacteriales</taxon>
        <taxon>Flavobacteriaceae</taxon>
        <taxon>Flavobacterium</taxon>
    </lineage>
</organism>
<evidence type="ECO:0008006" key="3">
    <source>
        <dbReference type="Google" id="ProtNLM"/>
    </source>
</evidence>
<accession>A0A4Z0LDF6</accession>
<evidence type="ECO:0000313" key="1">
    <source>
        <dbReference type="EMBL" id="TGD59894.1"/>
    </source>
</evidence>
<gene>
    <name evidence="1" type="ORF">E4635_02890</name>
</gene>